<feature type="domain" description="SGNH hydrolase-type esterase" evidence="1">
    <location>
        <begin position="169"/>
        <end position="270"/>
    </location>
</feature>
<gene>
    <name evidence="2" type="ORF">E5225_02375</name>
</gene>
<name>A0A4V1CN41_9CELL</name>
<reference evidence="2 3" key="1">
    <citation type="submission" date="2019-04" db="EMBL/GenBank/DDBJ databases">
        <title>Isolation and identification of Cellulomonas shaoxiangyii sp. Nov. isolated from feces of the Tibetan antelopes (Pantholops hodgsonii) in the Qinghai-Tibet plateau of China.</title>
        <authorList>
            <person name="Tian Z."/>
        </authorList>
    </citation>
    <scope>NUCLEOTIDE SEQUENCE [LARGE SCALE GENOMIC DNA]</scope>
    <source>
        <strain evidence="2 3">Z28</strain>
    </source>
</reference>
<dbReference type="InterPro" id="IPR036514">
    <property type="entry name" value="SGNH_hydro_sf"/>
</dbReference>
<accession>A0A4V1CN41</accession>
<dbReference type="KEGG" id="celz:E5225_02375"/>
<evidence type="ECO:0000313" key="2">
    <source>
        <dbReference type="EMBL" id="QCB95125.1"/>
    </source>
</evidence>
<evidence type="ECO:0000313" key="3">
    <source>
        <dbReference type="Proteomes" id="UP000296469"/>
    </source>
</evidence>
<keyword evidence="3" id="KW-1185">Reference proteome</keyword>
<dbReference type="EMBL" id="CP039291">
    <property type="protein sequence ID" value="QCB95125.1"/>
    <property type="molecule type" value="Genomic_DNA"/>
</dbReference>
<sequence length="377" mass="39589">MPDARVEVRGAAWFEPTADGVLPHRLPAWTRAQFPDAFVAMCDEQPAGVRLRLRTAARRLTLHVRTWRVATLPHAEPAPPERFEVVVDGRVAGSAVCTAAGVLTFDPGTATTAAGPAPVGAVAFTLPDGAGTPADVEVWLPYRERVALVAVVADAPVLPPAAVDAPRWVHHGSSISQGANADVPTGTWPVVAARTAGLDLVNLGLSGNAVLDPFVARAIRDQPADVVSVKLGINVVNHDAMRRRAFGPAVHGFLDTVREGHPTTPLVVVSPVLCPLVEDVPGPTSIDPDAPDVRFRTAGRASEVAEGKLSLRVVREVLAAVVAARRDAGDAALAYVDGRTLYGDADAAELPTADLLHPDAAAQRRMGERFAAVLRAL</sequence>
<dbReference type="Gene3D" id="2.60.120.260">
    <property type="entry name" value="Galactose-binding domain-like"/>
    <property type="match status" value="1"/>
</dbReference>
<evidence type="ECO:0000259" key="1">
    <source>
        <dbReference type="Pfam" id="PF14606"/>
    </source>
</evidence>
<proteinExistence type="predicted"/>
<dbReference type="Gene3D" id="3.40.50.1110">
    <property type="entry name" value="SGNH hydrolase"/>
    <property type="match status" value="1"/>
</dbReference>
<dbReference type="Proteomes" id="UP000296469">
    <property type="component" value="Chromosome"/>
</dbReference>
<dbReference type="Pfam" id="PF14606">
    <property type="entry name" value="Lipase_GDSL_3"/>
    <property type="match status" value="1"/>
</dbReference>
<dbReference type="InterPro" id="IPR013830">
    <property type="entry name" value="SGNH_hydro"/>
</dbReference>
<organism evidence="2 3">
    <name type="scientific">Cellulomonas shaoxiangyii</name>
    <dbReference type="NCBI Taxonomy" id="2566013"/>
    <lineage>
        <taxon>Bacteria</taxon>
        <taxon>Bacillati</taxon>
        <taxon>Actinomycetota</taxon>
        <taxon>Actinomycetes</taxon>
        <taxon>Micrococcales</taxon>
        <taxon>Cellulomonadaceae</taxon>
        <taxon>Cellulomonas</taxon>
    </lineage>
</organism>
<dbReference type="AlphaFoldDB" id="A0A4V1CN41"/>
<dbReference type="OrthoDB" id="2060945at2"/>
<protein>
    <submittedName>
        <fullName evidence="2">Lipase</fullName>
    </submittedName>
</protein>
<dbReference type="SUPFAM" id="SSF52266">
    <property type="entry name" value="SGNH hydrolase"/>
    <property type="match status" value="1"/>
</dbReference>